<dbReference type="EMBL" id="FOSV01000010">
    <property type="protein sequence ID" value="SFL17169.1"/>
    <property type="molecule type" value="Genomic_DNA"/>
</dbReference>
<dbReference type="PANTHER" id="PTHR42788">
    <property type="entry name" value="TAURINE IMPORT ATP-BINDING PROTEIN-RELATED"/>
    <property type="match status" value="1"/>
</dbReference>
<dbReference type="InterPro" id="IPR027417">
    <property type="entry name" value="P-loop_NTPase"/>
</dbReference>
<keyword evidence="4 6" id="KW-0067">ATP-binding</keyword>
<dbReference type="PROSITE" id="PS50893">
    <property type="entry name" value="ABC_TRANSPORTER_2"/>
    <property type="match status" value="1"/>
</dbReference>
<evidence type="ECO:0000256" key="3">
    <source>
        <dbReference type="ARBA" id="ARBA00022741"/>
    </source>
</evidence>
<dbReference type="InterPro" id="IPR050166">
    <property type="entry name" value="ABC_transporter_ATP-bind"/>
</dbReference>
<dbReference type="SUPFAM" id="SSF52540">
    <property type="entry name" value="P-loop containing nucleoside triphosphate hydrolases"/>
    <property type="match status" value="1"/>
</dbReference>
<evidence type="ECO:0000256" key="2">
    <source>
        <dbReference type="ARBA" id="ARBA00022448"/>
    </source>
</evidence>
<dbReference type="SMART" id="SM00382">
    <property type="entry name" value="AAA"/>
    <property type="match status" value="1"/>
</dbReference>
<reference evidence="7" key="1">
    <citation type="submission" date="2016-10" db="EMBL/GenBank/DDBJ databases">
        <authorList>
            <person name="Varghese N."/>
            <person name="Submissions S."/>
        </authorList>
    </citation>
    <scope>NUCLEOTIDE SEQUENCE [LARGE SCALE GENOMIC DNA]</scope>
    <source>
        <strain evidence="7">CGMCC 1.6474</strain>
    </source>
</reference>
<keyword evidence="3" id="KW-0547">Nucleotide-binding</keyword>
<sequence>MLSLQSLSKTYADGTRALDAIDLSVPNAEIVALIGGSGCGKTTLLRLIAGLDRPSAGAIALDGEPITGPHPGVGLVFQEPRLLPWLDVAGNVGFGLGELPRRARAERVAHALERVGLAEHAGRWPRELSGGQQQRVSIARAFVANPRVLLLDEPFSALDAFTRKDLHRHLLALWEEVRPTVLIVTHDVGEAVALADRAIVMRPKPGRLDESVALDLARPREPSAPTSEAATRAILGALDRSLRPRDAARTPELAGGSSF</sequence>
<dbReference type="PANTHER" id="PTHR42788:SF19">
    <property type="entry name" value="ALIPHATIC SULFONATES IMPORT ATP-BINDING PROTEIN SSUB 2"/>
    <property type="match status" value="1"/>
</dbReference>
<dbReference type="InterPro" id="IPR017871">
    <property type="entry name" value="ABC_transporter-like_CS"/>
</dbReference>
<dbReference type="CDD" id="cd03293">
    <property type="entry name" value="ABC_NrtD_SsuB_transporters"/>
    <property type="match status" value="1"/>
</dbReference>
<dbReference type="RefSeq" id="WP_091946698.1">
    <property type="nucleotide sequence ID" value="NZ_FOSV01000010.1"/>
</dbReference>
<dbReference type="Pfam" id="PF00005">
    <property type="entry name" value="ABC_tran"/>
    <property type="match status" value="1"/>
</dbReference>
<dbReference type="Proteomes" id="UP000198804">
    <property type="component" value="Unassembled WGS sequence"/>
</dbReference>
<dbReference type="OrthoDB" id="9797536at2"/>
<dbReference type="STRING" id="414703.SAMN04488125_11035"/>
<dbReference type="PROSITE" id="PS00211">
    <property type="entry name" value="ABC_TRANSPORTER_1"/>
    <property type="match status" value="1"/>
</dbReference>
<feature type="domain" description="ABC transporter" evidence="5">
    <location>
        <begin position="2"/>
        <end position="228"/>
    </location>
</feature>
<proteinExistence type="inferred from homology"/>
<accession>A0A1I4FI98</accession>
<evidence type="ECO:0000256" key="1">
    <source>
        <dbReference type="ARBA" id="ARBA00005417"/>
    </source>
</evidence>
<name>A0A1I4FI98_9HYPH</name>
<evidence type="ECO:0000313" key="6">
    <source>
        <dbReference type="EMBL" id="SFL17169.1"/>
    </source>
</evidence>
<keyword evidence="2" id="KW-0813">Transport</keyword>
<dbReference type="GO" id="GO:0005524">
    <property type="term" value="F:ATP binding"/>
    <property type="evidence" value="ECO:0007669"/>
    <property type="project" value="UniProtKB-KW"/>
</dbReference>
<evidence type="ECO:0000256" key="4">
    <source>
        <dbReference type="ARBA" id="ARBA00022840"/>
    </source>
</evidence>
<evidence type="ECO:0000313" key="7">
    <source>
        <dbReference type="Proteomes" id="UP000198804"/>
    </source>
</evidence>
<evidence type="ECO:0000259" key="5">
    <source>
        <dbReference type="PROSITE" id="PS50893"/>
    </source>
</evidence>
<dbReference type="GO" id="GO:0016887">
    <property type="term" value="F:ATP hydrolysis activity"/>
    <property type="evidence" value="ECO:0007669"/>
    <property type="project" value="InterPro"/>
</dbReference>
<dbReference type="Gene3D" id="3.40.50.300">
    <property type="entry name" value="P-loop containing nucleotide triphosphate hydrolases"/>
    <property type="match status" value="1"/>
</dbReference>
<dbReference type="InterPro" id="IPR003593">
    <property type="entry name" value="AAA+_ATPase"/>
</dbReference>
<keyword evidence="7" id="KW-1185">Reference proteome</keyword>
<gene>
    <name evidence="6" type="ORF">SAMN04488125_11035</name>
</gene>
<dbReference type="InterPro" id="IPR003439">
    <property type="entry name" value="ABC_transporter-like_ATP-bd"/>
</dbReference>
<dbReference type="AlphaFoldDB" id="A0A1I4FI98"/>
<comment type="similarity">
    <text evidence="1">Belongs to the ABC transporter superfamily.</text>
</comment>
<organism evidence="6 7">
    <name type="scientific">Methylorubrum salsuginis</name>
    <dbReference type="NCBI Taxonomy" id="414703"/>
    <lineage>
        <taxon>Bacteria</taxon>
        <taxon>Pseudomonadati</taxon>
        <taxon>Pseudomonadota</taxon>
        <taxon>Alphaproteobacteria</taxon>
        <taxon>Hyphomicrobiales</taxon>
        <taxon>Methylobacteriaceae</taxon>
        <taxon>Methylorubrum</taxon>
    </lineage>
</organism>
<protein>
    <submittedName>
        <fullName evidence="6">Sulfonate transport system ATP-binding protein</fullName>
    </submittedName>
</protein>